<protein>
    <submittedName>
        <fullName evidence="1">Uncharacterized protein</fullName>
    </submittedName>
</protein>
<dbReference type="Proteomes" id="UP001150581">
    <property type="component" value="Unassembled WGS sequence"/>
</dbReference>
<organism evidence="1 2">
    <name type="scientific">Kickxella alabastrina</name>
    <dbReference type="NCBI Taxonomy" id="61397"/>
    <lineage>
        <taxon>Eukaryota</taxon>
        <taxon>Fungi</taxon>
        <taxon>Fungi incertae sedis</taxon>
        <taxon>Zoopagomycota</taxon>
        <taxon>Kickxellomycotina</taxon>
        <taxon>Kickxellomycetes</taxon>
        <taxon>Kickxellales</taxon>
        <taxon>Kickxellaceae</taxon>
        <taxon>Kickxella</taxon>
    </lineage>
</organism>
<dbReference type="EMBL" id="JANBPG010000058">
    <property type="protein sequence ID" value="KAJ1900830.1"/>
    <property type="molecule type" value="Genomic_DNA"/>
</dbReference>
<evidence type="ECO:0000313" key="1">
    <source>
        <dbReference type="EMBL" id="KAJ1900830.1"/>
    </source>
</evidence>
<reference evidence="1" key="1">
    <citation type="submission" date="2022-07" db="EMBL/GenBank/DDBJ databases">
        <title>Phylogenomic reconstructions and comparative analyses of Kickxellomycotina fungi.</title>
        <authorList>
            <person name="Reynolds N.K."/>
            <person name="Stajich J.E."/>
            <person name="Barry K."/>
            <person name="Grigoriev I.V."/>
            <person name="Crous P."/>
            <person name="Smith M.E."/>
        </authorList>
    </citation>
    <scope>NUCLEOTIDE SEQUENCE</scope>
    <source>
        <strain evidence="1">Benny 63K</strain>
    </source>
</reference>
<comment type="caution">
    <text evidence="1">The sequence shown here is derived from an EMBL/GenBank/DDBJ whole genome shotgun (WGS) entry which is preliminary data.</text>
</comment>
<accession>A0ACC1IU75</accession>
<proteinExistence type="predicted"/>
<gene>
    <name evidence="1" type="ORF">LPJ66_001212</name>
</gene>
<sequence>MALRGIASSSAHIQAEPQPSFVDKLCLQIAWPLEYTQQRIEETKPILKQLTDLPVTKSLFEQNKAVRKEFHWPAGKRRIVQAPETLTYGALMGSGDLPLVPLVFKWRPRCTPSHVNSNIFGSSFADPQQQQKLSQMQVPGVTMLQYLGPNLGLSGTHGVSGSPRAVHPGVPTAFIDDVTARVGFSNSIDKPIFTANFQLEYLEPVLTDSFVVMDAWITAVEGRKSYIASYLADATTGKVLVKAKSLFVSAA</sequence>
<name>A0ACC1IU75_9FUNG</name>
<evidence type="ECO:0000313" key="2">
    <source>
        <dbReference type="Proteomes" id="UP001150581"/>
    </source>
</evidence>
<keyword evidence="2" id="KW-1185">Reference proteome</keyword>